<dbReference type="Pfam" id="PF22936">
    <property type="entry name" value="Pol_BBD"/>
    <property type="match status" value="1"/>
</dbReference>
<feature type="domain" description="CCHC-type" evidence="2">
    <location>
        <begin position="36"/>
        <end position="51"/>
    </location>
</feature>
<evidence type="ECO:0000256" key="1">
    <source>
        <dbReference type="PROSITE-ProRule" id="PRU00047"/>
    </source>
</evidence>
<dbReference type="EMBL" id="CACSLK010012206">
    <property type="protein sequence ID" value="CAA0813882.1"/>
    <property type="molecule type" value="Genomic_DNA"/>
</dbReference>
<gene>
    <name evidence="3" type="ORF">SHERM_14224</name>
</gene>
<keyword evidence="1" id="KW-0862">Zinc</keyword>
<feature type="non-terminal residue" evidence="3">
    <location>
        <position position="213"/>
    </location>
</feature>
<dbReference type="GO" id="GO:0008270">
    <property type="term" value="F:zinc ion binding"/>
    <property type="evidence" value="ECO:0007669"/>
    <property type="project" value="UniProtKB-KW"/>
</dbReference>
<dbReference type="InterPro" id="IPR036875">
    <property type="entry name" value="Znf_CCHC_sf"/>
</dbReference>
<evidence type="ECO:0000313" key="4">
    <source>
        <dbReference type="Proteomes" id="UP001153555"/>
    </source>
</evidence>
<dbReference type="SUPFAM" id="SSF57756">
    <property type="entry name" value="Retrovirus zinc finger-like domains"/>
    <property type="match status" value="1"/>
</dbReference>
<keyword evidence="1" id="KW-0479">Metal-binding</keyword>
<reference evidence="3" key="1">
    <citation type="submission" date="2019-12" db="EMBL/GenBank/DDBJ databases">
        <authorList>
            <person name="Scholes J."/>
        </authorList>
    </citation>
    <scope>NUCLEOTIDE SEQUENCE</scope>
</reference>
<evidence type="ECO:0000313" key="3">
    <source>
        <dbReference type="EMBL" id="CAA0813882.1"/>
    </source>
</evidence>
<dbReference type="Proteomes" id="UP001153555">
    <property type="component" value="Unassembled WGS sequence"/>
</dbReference>
<dbReference type="SMART" id="SM00343">
    <property type="entry name" value="ZnF_C2HC"/>
    <property type="match status" value="1"/>
</dbReference>
<dbReference type="AlphaFoldDB" id="A0A9N7MS29"/>
<dbReference type="InterPro" id="IPR001878">
    <property type="entry name" value="Znf_CCHC"/>
</dbReference>
<name>A0A9N7MS29_STRHE</name>
<proteinExistence type="predicted"/>
<dbReference type="PROSITE" id="PS50158">
    <property type="entry name" value="ZF_CCHC"/>
    <property type="match status" value="1"/>
</dbReference>
<sequence>SFDGGRNQIQQFREKRFGMQLNKFQNSNQGVEKDQCRKCKGFGHFQKECPNFKKKNKTFKATWSDSSDDEEEESENTENLITQITLLNVFLMNITILRPLKNVCLSSILALKSTSNSDWYFDSGCSRHMTGLRSNLTNIMPGPSSSVTFGDGAKNKVLGVGCLDVPGLPKLKNVLLVQNLKANLLSISQLCDQGLYMNFTRTLCHVSDQENKH</sequence>
<organism evidence="3 4">
    <name type="scientific">Striga hermonthica</name>
    <name type="common">Purple witchweed</name>
    <name type="synonym">Buchnera hermonthica</name>
    <dbReference type="NCBI Taxonomy" id="68872"/>
    <lineage>
        <taxon>Eukaryota</taxon>
        <taxon>Viridiplantae</taxon>
        <taxon>Streptophyta</taxon>
        <taxon>Embryophyta</taxon>
        <taxon>Tracheophyta</taxon>
        <taxon>Spermatophyta</taxon>
        <taxon>Magnoliopsida</taxon>
        <taxon>eudicotyledons</taxon>
        <taxon>Gunneridae</taxon>
        <taxon>Pentapetalae</taxon>
        <taxon>asterids</taxon>
        <taxon>lamiids</taxon>
        <taxon>Lamiales</taxon>
        <taxon>Orobanchaceae</taxon>
        <taxon>Buchnereae</taxon>
        <taxon>Striga</taxon>
    </lineage>
</organism>
<dbReference type="GO" id="GO:0003676">
    <property type="term" value="F:nucleic acid binding"/>
    <property type="evidence" value="ECO:0007669"/>
    <property type="project" value="InterPro"/>
</dbReference>
<dbReference type="InterPro" id="IPR054722">
    <property type="entry name" value="PolX-like_BBD"/>
</dbReference>
<dbReference type="Gene3D" id="4.10.60.10">
    <property type="entry name" value="Zinc finger, CCHC-type"/>
    <property type="match status" value="1"/>
</dbReference>
<keyword evidence="1" id="KW-0863">Zinc-finger</keyword>
<feature type="non-terminal residue" evidence="3">
    <location>
        <position position="1"/>
    </location>
</feature>
<comment type="caution">
    <text evidence="3">The sequence shown here is derived from an EMBL/GenBank/DDBJ whole genome shotgun (WGS) entry which is preliminary data.</text>
</comment>
<protein>
    <recommendedName>
        <fullName evidence="2">CCHC-type domain-containing protein</fullName>
    </recommendedName>
</protein>
<evidence type="ECO:0000259" key="2">
    <source>
        <dbReference type="PROSITE" id="PS50158"/>
    </source>
</evidence>
<keyword evidence="4" id="KW-1185">Reference proteome</keyword>
<dbReference type="OrthoDB" id="1739364at2759"/>
<accession>A0A9N7MS29</accession>